<protein>
    <recommendedName>
        <fullName evidence="4">Fido domain-containing protein</fullName>
    </recommendedName>
</protein>
<keyword evidence="1" id="KW-0067">ATP-binding</keyword>
<sequence>MRITAVSDRQRAHLVRSERGYHAFVPPPLPPDIEFDLGLASALSAADRAVGELAGIGRTLPSAAFLVHSMMRREAVLSSRIEGSEATMSDLVLFELQPTASKRGSDVEEVLNYVTALGHVLDPERRLPLSLPLLRETHQVLLTGVRGGYATPGEFRRSQNWIGPPGCILDTASYVPPPPEVLWECLDAFEKHLHAEHTLPPLITIACLHYQFEAIHPFIDGNGRVGRLLVTLLLVEWGLLPAPLLDLSAYLEPRRDEYYARLLAVSTQGDWTGWIHFFLSVLENQAIDARNRAVALHSLRQDYRTRTTSARTSSLLPQLVDALFETPAMTINRASDVLGVTHRAATQNVIKLVDAGVLTEIHSPGRVRLFLAEEILRTLDGGGS</sequence>
<feature type="binding site" evidence="1">
    <location>
        <begin position="221"/>
        <end position="227"/>
    </location>
    <ligand>
        <name>ATP</name>
        <dbReference type="ChEBI" id="CHEBI:30616"/>
    </ligand>
</feature>
<dbReference type="EMBL" id="LQMT02000023">
    <property type="protein sequence ID" value="ONF66188.1"/>
    <property type="molecule type" value="Genomic_DNA"/>
</dbReference>
<dbReference type="Gene3D" id="1.10.3290.10">
    <property type="entry name" value="Fido-like domain"/>
    <property type="match status" value="1"/>
</dbReference>
<evidence type="ECO:0000313" key="6">
    <source>
        <dbReference type="Proteomes" id="UP000076660"/>
    </source>
</evidence>
<evidence type="ECO:0000256" key="1">
    <source>
        <dbReference type="PIRSR" id="PIRSR038925-1"/>
    </source>
</evidence>
<dbReference type="SUPFAM" id="SSF140931">
    <property type="entry name" value="Fic-like"/>
    <property type="match status" value="1"/>
</dbReference>
<dbReference type="RefSeq" id="WP_063277008.1">
    <property type="nucleotide sequence ID" value="NZ_LQMT02000023.1"/>
</dbReference>
<dbReference type="Pfam" id="PF13784">
    <property type="entry name" value="Fic_N"/>
    <property type="match status" value="1"/>
</dbReference>
<evidence type="ECO:0000259" key="4">
    <source>
        <dbReference type="PROSITE" id="PS51459"/>
    </source>
</evidence>
<feature type="active site" evidence="2">
    <location>
        <position position="216"/>
    </location>
</feature>
<dbReference type="InterPro" id="IPR040198">
    <property type="entry name" value="Fido_containing"/>
</dbReference>
<accession>A0A1W2LQA7</accession>
<dbReference type="PIRSF" id="PIRSF038925">
    <property type="entry name" value="AMP-prot_trans"/>
    <property type="match status" value="1"/>
</dbReference>
<dbReference type="GO" id="GO:0005524">
    <property type="term" value="F:ATP binding"/>
    <property type="evidence" value="ECO:0007669"/>
    <property type="project" value="UniProtKB-KW"/>
</dbReference>
<feature type="binding site" evidence="3">
    <location>
        <begin position="258"/>
        <end position="259"/>
    </location>
    <ligand>
        <name>ATP</name>
        <dbReference type="ChEBI" id="CHEBI:30616"/>
    </ligand>
</feature>
<feature type="domain" description="Fido" evidence="4">
    <location>
        <begin position="129"/>
        <end position="280"/>
    </location>
</feature>
<dbReference type="InterPro" id="IPR003812">
    <property type="entry name" value="Fido"/>
</dbReference>
<dbReference type="OrthoDB" id="9813719at2"/>
<evidence type="ECO:0000313" key="5">
    <source>
        <dbReference type="EMBL" id="ONF66188.1"/>
    </source>
</evidence>
<dbReference type="AlphaFoldDB" id="A0A1W2LQA7"/>
<dbReference type="InterPro" id="IPR036597">
    <property type="entry name" value="Fido-like_dom_sf"/>
</dbReference>
<keyword evidence="1" id="KW-0547">Nucleotide-binding</keyword>
<dbReference type="Proteomes" id="UP000076660">
    <property type="component" value="Unassembled WGS sequence"/>
</dbReference>
<feature type="binding site" evidence="1">
    <location>
        <position position="82"/>
    </location>
    <ligand>
        <name>ATP</name>
        <dbReference type="ChEBI" id="CHEBI:30616"/>
    </ligand>
</feature>
<dbReference type="Pfam" id="PF02661">
    <property type="entry name" value="Fic"/>
    <property type="match status" value="1"/>
</dbReference>
<feature type="binding site" evidence="1">
    <location>
        <position position="216"/>
    </location>
    <ligand>
        <name>ATP</name>
        <dbReference type="ChEBI" id="CHEBI:30616"/>
    </ligand>
</feature>
<feature type="binding site" evidence="3">
    <location>
        <begin position="220"/>
        <end position="227"/>
    </location>
    <ligand>
        <name>ATP</name>
        <dbReference type="ChEBI" id="CHEBI:30616"/>
    </ligand>
</feature>
<dbReference type="PANTHER" id="PTHR13504">
    <property type="entry name" value="FIDO DOMAIN-CONTAINING PROTEIN DDB_G0283145"/>
    <property type="match status" value="1"/>
</dbReference>
<dbReference type="InterPro" id="IPR025758">
    <property type="entry name" value="Fic/DOC_N"/>
</dbReference>
<reference evidence="5 6" key="1">
    <citation type="submission" date="2016-12" db="EMBL/GenBank/DDBJ databases">
        <title>Amycolatopsis keratiniphila subsp. keratiniphila genome sequencing and assembly.</title>
        <authorList>
            <person name="Mayilraj S."/>
            <person name="Kaur N."/>
        </authorList>
    </citation>
    <scope>NUCLEOTIDE SEQUENCE [LARGE SCALE GENOMIC DNA]</scope>
    <source>
        <strain evidence="5 6">DSM 44409</strain>
    </source>
</reference>
<dbReference type="PANTHER" id="PTHR13504:SF38">
    <property type="entry name" value="FIDO DOMAIN-CONTAINING PROTEIN"/>
    <property type="match status" value="1"/>
</dbReference>
<gene>
    <name evidence="5" type="ORF">AVR91_0225020</name>
</gene>
<dbReference type="PROSITE" id="PS51459">
    <property type="entry name" value="FIDO"/>
    <property type="match status" value="1"/>
</dbReference>
<feature type="binding site" evidence="1">
    <location>
        <position position="258"/>
    </location>
    <ligand>
        <name>ATP</name>
        <dbReference type="ChEBI" id="CHEBI:30616"/>
    </ligand>
</feature>
<evidence type="ECO:0000256" key="2">
    <source>
        <dbReference type="PIRSR" id="PIRSR640198-1"/>
    </source>
</evidence>
<name>A0A1W2LQA7_9PSEU</name>
<dbReference type="InterPro" id="IPR026287">
    <property type="entry name" value="SoFic-like"/>
</dbReference>
<evidence type="ECO:0000256" key="3">
    <source>
        <dbReference type="PIRSR" id="PIRSR640198-2"/>
    </source>
</evidence>
<comment type="caution">
    <text evidence="5">The sequence shown here is derived from an EMBL/GenBank/DDBJ whole genome shotgun (WGS) entry which is preliminary data.</text>
</comment>
<organism evidence="5 6">
    <name type="scientific">Amycolatopsis keratiniphila subsp. keratiniphila</name>
    <dbReference type="NCBI Taxonomy" id="227715"/>
    <lineage>
        <taxon>Bacteria</taxon>
        <taxon>Bacillati</taxon>
        <taxon>Actinomycetota</taxon>
        <taxon>Actinomycetes</taxon>
        <taxon>Pseudonocardiales</taxon>
        <taxon>Pseudonocardiaceae</taxon>
        <taxon>Amycolatopsis</taxon>
        <taxon>Amycolatopsis japonica group</taxon>
    </lineage>
</organism>
<proteinExistence type="predicted"/>